<organism evidence="1">
    <name type="scientific">marine sediment metagenome</name>
    <dbReference type="NCBI Taxonomy" id="412755"/>
    <lineage>
        <taxon>unclassified sequences</taxon>
        <taxon>metagenomes</taxon>
        <taxon>ecological metagenomes</taxon>
    </lineage>
</organism>
<accession>A0A0F8X7L4</accession>
<protein>
    <submittedName>
        <fullName evidence="1">Uncharacterized protein</fullName>
    </submittedName>
</protein>
<sequence>AQADRSMRAFEVDLSRIPEESLSSASTTDFSFSDVGRQLSEKTITTLKQFEAAVSESKEVRFAPGTDVAARSVIFRELKALVRSTVFDVRAQHLAAAITSGLRVKPSEGAGGVVVGDIPTEAIIREVPHGPIFASSRVPGSKRGTTADMEERILLSGGTLLNGKEYLAENHTPGTVVILQSSVSNYTRRDLQRLKRIQKLYEGWMRKFNMKTQRLTIYGNELGGVGRNALIVGEAFGTSGQLSAYGTDAGIIGIDLTRKETQHLGTVTHEFGHFIGFTELVKEDASFVDLIVSAYNRSLVKGGLSTARAFGETFLSPQRLLGSAVTKDIPLGETEFGENTEYWLGFDEWFAD</sequence>
<comment type="caution">
    <text evidence="1">The sequence shown here is derived from an EMBL/GenBank/DDBJ whole genome shotgun (WGS) entry which is preliminary data.</text>
</comment>
<proteinExistence type="predicted"/>
<feature type="non-terminal residue" evidence="1">
    <location>
        <position position="352"/>
    </location>
</feature>
<name>A0A0F8X7L4_9ZZZZ</name>
<dbReference type="EMBL" id="LAZR01064750">
    <property type="protein sequence ID" value="KKK56920.1"/>
    <property type="molecule type" value="Genomic_DNA"/>
</dbReference>
<dbReference type="AlphaFoldDB" id="A0A0F8X7L4"/>
<reference evidence="1" key="1">
    <citation type="journal article" date="2015" name="Nature">
        <title>Complex archaea that bridge the gap between prokaryotes and eukaryotes.</title>
        <authorList>
            <person name="Spang A."/>
            <person name="Saw J.H."/>
            <person name="Jorgensen S.L."/>
            <person name="Zaremba-Niedzwiedzka K."/>
            <person name="Martijn J."/>
            <person name="Lind A.E."/>
            <person name="van Eijk R."/>
            <person name="Schleper C."/>
            <person name="Guy L."/>
            <person name="Ettema T.J."/>
        </authorList>
    </citation>
    <scope>NUCLEOTIDE SEQUENCE</scope>
</reference>
<gene>
    <name evidence="1" type="ORF">LCGC14_3059690</name>
</gene>
<feature type="non-terminal residue" evidence="1">
    <location>
        <position position="1"/>
    </location>
</feature>
<evidence type="ECO:0000313" key="1">
    <source>
        <dbReference type="EMBL" id="KKK56920.1"/>
    </source>
</evidence>